<dbReference type="InterPro" id="IPR000868">
    <property type="entry name" value="Isochorismatase-like_dom"/>
</dbReference>
<evidence type="ECO:0000256" key="1">
    <source>
        <dbReference type="ARBA" id="ARBA00006336"/>
    </source>
</evidence>
<dbReference type="InterPro" id="IPR050993">
    <property type="entry name" value="Isochorismatase_domain"/>
</dbReference>
<comment type="caution">
    <text evidence="3">The sequence shown here is derived from an EMBL/GenBank/DDBJ whole genome shotgun (WGS) entry which is preliminary data.</text>
</comment>
<name>A0AAN6XED4_9PEZI</name>
<dbReference type="AlphaFoldDB" id="A0AAN6XED4"/>
<accession>A0AAN6XED4</accession>
<protein>
    <submittedName>
        <fullName evidence="3">Isochorismatase-like protein</fullName>
    </submittedName>
</protein>
<dbReference type="PANTHER" id="PTHR14119">
    <property type="entry name" value="HYDROLASE"/>
    <property type="match status" value="1"/>
</dbReference>
<dbReference type="Gene3D" id="3.40.50.850">
    <property type="entry name" value="Isochorismatase-like"/>
    <property type="match status" value="1"/>
</dbReference>
<evidence type="ECO:0000259" key="2">
    <source>
        <dbReference type="Pfam" id="PF00857"/>
    </source>
</evidence>
<dbReference type="Pfam" id="PF00857">
    <property type="entry name" value="Isochorismatase"/>
    <property type="match status" value="1"/>
</dbReference>
<dbReference type="PANTHER" id="PTHR14119:SF3">
    <property type="entry name" value="ISOCHORISMATASE DOMAIN-CONTAINING PROTEIN 2"/>
    <property type="match status" value="1"/>
</dbReference>
<sequence length="249" mass="26985">MSLRFCLRPAIASTLTLRRQFVPSASFISSHTRSYSILDRATMSSPAPAPQRRFQNPAVFVCDIQEKFRPAIHEFDKVIATTSKLLRASSILSLPVFVTTQNRARLGDTVSELKPHLATATVKADIDKTRFSMFIPPLLSDSVFSSPAEVAIVGIESHICVTQTALDLLQAGHKVYILADGVSSTNKEEVPIALARLRQAGAVVTSSESWIYELMGDAAVPEFKGIVNLVKDTAKETKGSLGGLLGSKI</sequence>
<comment type="similarity">
    <text evidence="1">Belongs to the isochorismatase family.</text>
</comment>
<feature type="domain" description="Isochorismatase-like" evidence="2">
    <location>
        <begin position="58"/>
        <end position="208"/>
    </location>
</feature>
<evidence type="ECO:0000313" key="4">
    <source>
        <dbReference type="Proteomes" id="UP001303160"/>
    </source>
</evidence>
<organism evidence="3 4">
    <name type="scientific">Triangularia verruculosa</name>
    <dbReference type="NCBI Taxonomy" id="2587418"/>
    <lineage>
        <taxon>Eukaryota</taxon>
        <taxon>Fungi</taxon>
        <taxon>Dikarya</taxon>
        <taxon>Ascomycota</taxon>
        <taxon>Pezizomycotina</taxon>
        <taxon>Sordariomycetes</taxon>
        <taxon>Sordariomycetidae</taxon>
        <taxon>Sordariales</taxon>
        <taxon>Podosporaceae</taxon>
        <taxon>Triangularia</taxon>
    </lineage>
</organism>
<dbReference type="SUPFAM" id="SSF52499">
    <property type="entry name" value="Isochorismatase-like hydrolases"/>
    <property type="match status" value="1"/>
</dbReference>
<proteinExistence type="inferred from homology"/>
<reference evidence="3" key="2">
    <citation type="submission" date="2023-05" db="EMBL/GenBank/DDBJ databases">
        <authorList>
            <consortium name="Lawrence Berkeley National Laboratory"/>
            <person name="Steindorff A."/>
            <person name="Hensen N."/>
            <person name="Bonometti L."/>
            <person name="Westerberg I."/>
            <person name="Brannstrom I.O."/>
            <person name="Guillou S."/>
            <person name="Cros-Aarteil S."/>
            <person name="Calhoun S."/>
            <person name="Haridas S."/>
            <person name="Kuo A."/>
            <person name="Mondo S."/>
            <person name="Pangilinan J."/>
            <person name="Riley R."/>
            <person name="Labutti K."/>
            <person name="Andreopoulos B."/>
            <person name="Lipzen A."/>
            <person name="Chen C."/>
            <person name="Yanf M."/>
            <person name="Daum C."/>
            <person name="Ng V."/>
            <person name="Clum A."/>
            <person name="Ohm R."/>
            <person name="Martin F."/>
            <person name="Silar P."/>
            <person name="Natvig D."/>
            <person name="Lalanne C."/>
            <person name="Gautier V."/>
            <person name="Ament-Velasquez S.L."/>
            <person name="Kruys A."/>
            <person name="Hutchinson M.I."/>
            <person name="Powell A.J."/>
            <person name="Barry K."/>
            <person name="Miller A.N."/>
            <person name="Grigoriev I.V."/>
            <person name="Debuchy R."/>
            <person name="Gladieux P."/>
            <person name="Thoren M.H."/>
            <person name="Johannesson H."/>
        </authorList>
    </citation>
    <scope>NUCLEOTIDE SEQUENCE</scope>
    <source>
        <strain evidence="3">CBS 315.58</strain>
    </source>
</reference>
<reference evidence="3" key="1">
    <citation type="journal article" date="2023" name="Mol. Phylogenet. Evol.">
        <title>Genome-scale phylogeny and comparative genomics of the fungal order Sordariales.</title>
        <authorList>
            <person name="Hensen N."/>
            <person name="Bonometti L."/>
            <person name="Westerberg I."/>
            <person name="Brannstrom I.O."/>
            <person name="Guillou S."/>
            <person name="Cros-Aarteil S."/>
            <person name="Calhoun S."/>
            <person name="Haridas S."/>
            <person name="Kuo A."/>
            <person name="Mondo S."/>
            <person name="Pangilinan J."/>
            <person name="Riley R."/>
            <person name="LaButti K."/>
            <person name="Andreopoulos B."/>
            <person name="Lipzen A."/>
            <person name="Chen C."/>
            <person name="Yan M."/>
            <person name="Daum C."/>
            <person name="Ng V."/>
            <person name="Clum A."/>
            <person name="Steindorff A."/>
            <person name="Ohm R.A."/>
            <person name="Martin F."/>
            <person name="Silar P."/>
            <person name="Natvig D.O."/>
            <person name="Lalanne C."/>
            <person name="Gautier V."/>
            <person name="Ament-Velasquez S.L."/>
            <person name="Kruys A."/>
            <person name="Hutchinson M.I."/>
            <person name="Powell A.J."/>
            <person name="Barry K."/>
            <person name="Miller A.N."/>
            <person name="Grigoriev I.V."/>
            <person name="Debuchy R."/>
            <person name="Gladieux P."/>
            <person name="Hiltunen Thoren M."/>
            <person name="Johannesson H."/>
        </authorList>
    </citation>
    <scope>NUCLEOTIDE SEQUENCE</scope>
    <source>
        <strain evidence="3">CBS 315.58</strain>
    </source>
</reference>
<evidence type="ECO:0000313" key="3">
    <source>
        <dbReference type="EMBL" id="KAK4199034.1"/>
    </source>
</evidence>
<dbReference type="Proteomes" id="UP001303160">
    <property type="component" value="Unassembled WGS sequence"/>
</dbReference>
<dbReference type="InterPro" id="IPR036380">
    <property type="entry name" value="Isochorismatase-like_sf"/>
</dbReference>
<keyword evidence="4" id="KW-1185">Reference proteome</keyword>
<dbReference type="EMBL" id="MU863937">
    <property type="protein sequence ID" value="KAK4199034.1"/>
    <property type="molecule type" value="Genomic_DNA"/>
</dbReference>
<gene>
    <name evidence="3" type="ORF">QBC40DRAFT_228738</name>
</gene>